<dbReference type="GO" id="GO:0003677">
    <property type="term" value="F:DNA binding"/>
    <property type="evidence" value="ECO:0007669"/>
    <property type="project" value="UniProtKB-KW"/>
</dbReference>
<dbReference type="PANTHER" id="PTHR47964">
    <property type="entry name" value="ATP-DEPENDENT DNA HELICASE HOMOLOG RECG, CHLOROPLASTIC"/>
    <property type="match status" value="1"/>
</dbReference>
<dbReference type="InterPro" id="IPR001650">
    <property type="entry name" value="Helicase_C-like"/>
</dbReference>
<dbReference type="InterPro" id="IPR011545">
    <property type="entry name" value="DEAD/DEAH_box_helicase_dom"/>
</dbReference>
<dbReference type="SMART" id="SM00487">
    <property type="entry name" value="DEXDc"/>
    <property type="match status" value="1"/>
</dbReference>
<dbReference type="InterPro" id="IPR027417">
    <property type="entry name" value="P-loop_NTPase"/>
</dbReference>
<sequence length="672" mass="75541">MSIYLPGDLVSSIKGVGPAIEDRLHHLEIYTVRDILRHFPRTYLDFSKQVKIKDLRNMVAGSFLATIESPKTFYSASGKLVTQSVAQDSSGKIILTWFNNPYIKRLIKNDTPYSIAGKPSFFGNALSIISPIIEEEDSFSLNTKGLVPIYPQTEGVNSRWLRIKIFELLKEAEFKDPLETELLKTNSLIPLHDALHQIHFPKEASERWSADKRLSYNEHLRINIVNRLELEKLGHSISIKAIPKIYNQTANQLPFSLTADQKKTVHQLEKDLKSPEFTHRLIQGETGSGKTAPLFFAANQTLSHGFSCALMAPTEILATQHFQTFKKLSLFPSQISLVTSSSPVILARQSAYGGKAGLHKDEPTLFIGTHALLNQLPPDLNPPLAFIAIDEQHKFGVIQRETLMKRNPLPHLFNLSATPIPRTVALGLLGDIEISNLHHKPYNRLPTKTFVVSPAKFKNSPKWLISELEKGNQIFVVCPNITEHLPNVSSVEQKTAEYERLLLKKFPVWSIHGKLSPENQQHILLQFKNTPGSVLVSTSLIEVGIDIPAANIMIIHSAERFGLAQLHQLRGRVGRGEGQGFCFLVPSTDDEVETERLQLLQKFHTGLVLAQKDLRLRGAGQIYGEKQHGSLQTRLKYFWSRKLFLQAKSDAIKIIHQNRQKAAKIASGLVSW</sequence>
<dbReference type="Gene3D" id="3.40.50.300">
    <property type="entry name" value="P-loop containing nucleotide triphosphate hydrolases"/>
    <property type="match status" value="2"/>
</dbReference>
<keyword evidence="7" id="KW-0234">DNA repair</keyword>
<proteinExistence type="predicted"/>
<evidence type="ECO:0000256" key="4">
    <source>
        <dbReference type="ARBA" id="ARBA00022806"/>
    </source>
</evidence>
<evidence type="ECO:0000256" key="5">
    <source>
        <dbReference type="ARBA" id="ARBA00022840"/>
    </source>
</evidence>
<keyword evidence="6" id="KW-0238">DNA-binding</keyword>
<keyword evidence="3" id="KW-0378">Hydrolase</keyword>
<reference evidence="10 11" key="1">
    <citation type="journal article" date="2016" name="Environ. Microbiol.">
        <title>Genomic resolution of a cold subsurface aquifer community provides metabolic insights for novel microbes adapted to high CO concentrations.</title>
        <authorList>
            <person name="Probst A.J."/>
            <person name="Castelle C.J."/>
            <person name="Singh A."/>
            <person name="Brown C.T."/>
            <person name="Anantharaman K."/>
            <person name="Sharon I."/>
            <person name="Hug L.A."/>
            <person name="Burstein D."/>
            <person name="Emerson J.B."/>
            <person name="Thomas B.C."/>
            <person name="Banfield J.F."/>
        </authorList>
    </citation>
    <scope>NUCLEOTIDE SEQUENCE [LARGE SCALE GENOMIC DNA]</scope>
    <source>
        <strain evidence="10">CG1_02_44_10</strain>
    </source>
</reference>
<dbReference type="PROSITE" id="PS51194">
    <property type="entry name" value="HELICASE_CTER"/>
    <property type="match status" value="1"/>
</dbReference>
<dbReference type="SUPFAM" id="SSF50249">
    <property type="entry name" value="Nucleic acid-binding proteins"/>
    <property type="match status" value="1"/>
</dbReference>
<evidence type="ECO:0000313" key="11">
    <source>
        <dbReference type="Proteomes" id="UP000182345"/>
    </source>
</evidence>
<dbReference type="InterPro" id="IPR033454">
    <property type="entry name" value="RecG_wedge"/>
</dbReference>
<evidence type="ECO:0000256" key="7">
    <source>
        <dbReference type="ARBA" id="ARBA00023204"/>
    </source>
</evidence>
<dbReference type="PROSITE" id="PS51192">
    <property type="entry name" value="HELICASE_ATP_BIND_1"/>
    <property type="match status" value="1"/>
</dbReference>
<dbReference type="Pfam" id="PF00270">
    <property type="entry name" value="DEAD"/>
    <property type="match status" value="1"/>
</dbReference>
<evidence type="ECO:0000256" key="2">
    <source>
        <dbReference type="ARBA" id="ARBA00022763"/>
    </source>
</evidence>
<dbReference type="Pfam" id="PF17191">
    <property type="entry name" value="RecG_wedge"/>
    <property type="match status" value="1"/>
</dbReference>
<keyword evidence="1" id="KW-0547">Nucleotide-binding</keyword>
<comment type="caution">
    <text evidence="10">The sequence shown here is derived from an EMBL/GenBank/DDBJ whole genome shotgun (WGS) entry which is preliminary data.</text>
</comment>
<dbReference type="GO" id="GO:0003678">
    <property type="term" value="F:DNA helicase activity"/>
    <property type="evidence" value="ECO:0007669"/>
    <property type="project" value="TreeGrafter"/>
</dbReference>
<evidence type="ECO:0000256" key="3">
    <source>
        <dbReference type="ARBA" id="ARBA00022801"/>
    </source>
</evidence>
<dbReference type="Pfam" id="PF00271">
    <property type="entry name" value="Helicase_C"/>
    <property type="match status" value="1"/>
</dbReference>
<accession>A0A1J4RYE3</accession>
<dbReference type="SMART" id="SM00490">
    <property type="entry name" value="HELICc"/>
    <property type="match status" value="1"/>
</dbReference>
<dbReference type="EMBL" id="MNUK01000025">
    <property type="protein sequence ID" value="OIN92128.1"/>
    <property type="molecule type" value="Genomic_DNA"/>
</dbReference>
<dbReference type="CDD" id="cd04488">
    <property type="entry name" value="RecG_wedge_OBF"/>
    <property type="match status" value="1"/>
</dbReference>
<evidence type="ECO:0000259" key="9">
    <source>
        <dbReference type="PROSITE" id="PS51194"/>
    </source>
</evidence>
<dbReference type="GO" id="GO:0005524">
    <property type="term" value="F:ATP binding"/>
    <property type="evidence" value="ECO:0007669"/>
    <property type="project" value="UniProtKB-KW"/>
</dbReference>
<dbReference type="Proteomes" id="UP000182345">
    <property type="component" value="Unassembled WGS sequence"/>
</dbReference>
<keyword evidence="4" id="KW-0347">Helicase</keyword>
<dbReference type="Gene3D" id="2.40.50.140">
    <property type="entry name" value="Nucleic acid-binding proteins"/>
    <property type="match status" value="1"/>
</dbReference>
<evidence type="ECO:0000259" key="8">
    <source>
        <dbReference type="PROSITE" id="PS51192"/>
    </source>
</evidence>
<feature type="domain" description="Helicase C-terminal" evidence="9">
    <location>
        <begin position="460"/>
        <end position="615"/>
    </location>
</feature>
<organism evidence="10 11">
    <name type="scientific">Candidatus Collierbacteria bacterium CG1_02_44_10</name>
    <dbReference type="NCBI Taxonomy" id="1805087"/>
    <lineage>
        <taxon>Bacteria</taxon>
        <taxon>Candidatus Collieribacteriota</taxon>
    </lineage>
</organism>
<dbReference type="GO" id="GO:0006281">
    <property type="term" value="P:DNA repair"/>
    <property type="evidence" value="ECO:0007669"/>
    <property type="project" value="UniProtKB-KW"/>
</dbReference>
<evidence type="ECO:0000256" key="6">
    <source>
        <dbReference type="ARBA" id="ARBA00023125"/>
    </source>
</evidence>
<dbReference type="GO" id="GO:0016787">
    <property type="term" value="F:hydrolase activity"/>
    <property type="evidence" value="ECO:0007669"/>
    <property type="project" value="UniProtKB-KW"/>
</dbReference>
<gene>
    <name evidence="10" type="ORF">AUJ42_00925</name>
</gene>
<evidence type="ECO:0000256" key="1">
    <source>
        <dbReference type="ARBA" id="ARBA00022741"/>
    </source>
</evidence>
<dbReference type="InterPro" id="IPR012340">
    <property type="entry name" value="NA-bd_OB-fold"/>
</dbReference>
<dbReference type="InterPro" id="IPR047112">
    <property type="entry name" value="RecG/Mfd"/>
</dbReference>
<dbReference type="SUPFAM" id="SSF52540">
    <property type="entry name" value="P-loop containing nucleoside triphosphate hydrolases"/>
    <property type="match status" value="1"/>
</dbReference>
<evidence type="ECO:0000313" key="10">
    <source>
        <dbReference type="EMBL" id="OIN92128.1"/>
    </source>
</evidence>
<dbReference type="InterPro" id="IPR014001">
    <property type="entry name" value="Helicase_ATP-bd"/>
</dbReference>
<keyword evidence="5" id="KW-0067">ATP-binding</keyword>
<dbReference type="AlphaFoldDB" id="A0A1J4RYE3"/>
<feature type="domain" description="Helicase ATP-binding" evidence="8">
    <location>
        <begin position="271"/>
        <end position="437"/>
    </location>
</feature>
<name>A0A1J4RYE3_9BACT</name>
<protein>
    <submittedName>
        <fullName evidence="10">Uncharacterized protein</fullName>
    </submittedName>
</protein>
<keyword evidence="2" id="KW-0227">DNA damage</keyword>
<dbReference type="PANTHER" id="PTHR47964:SF1">
    <property type="entry name" value="ATP-DEPENDENT DNA HELICASE HOMOLOG RECG, CHLOROPLASTIC"/>
    <property type="match status" value="1"/>
</dbReference>